<name>A0ABR1JJ10_9AGAR</name>
<evidence type="ECO:0000256" key="1">
    <source>
        <dbReference type="SAM" id="MobiDB-lite"/>
    </source>
</evidence>
<comment type="caution">
    <text evidence="2">The sequence shown here is derived from an EMBL/GenBank/DDBJ whole genome shotgun (WGS) entry which is preliminary data.</text>
</comment>
<evidence type="ECO:0000313" key="3">
    <source>
        <dbReference type="Proteomes" id="UP001498398"/>
    </source>
</evidence>
<reference evidence="2 3" key="1">
    <citation type="submission" date="2024-01" db="EMBL/GenBank/DDBJ databases">
        <title>A draft genome for the cacao thread blight pathogen Marasmiellus scandens.</title>
        <authorList>
            <person name="Baruah I.K."/>
            <person name="Leung J."/>
            <person name="Bukari Y."/>
            <person name="Amoako-Attah I."/>
            <person name="Meinhardt L.W."/>
            <person name="Bailey B.A."/>
            <person name="Cohen S.P."/>
        </authorList>
    </citation>
    <scope>NUCLEOTIDE SEQUENCE [LARGE SCALE GENOMIC DNA]</scope>
    <source>
        <strain evidence="2 3">GH-19</strain>
    </source>
</reference>
<accession>A0ABR1JJ10</accession>
<gene>
    <name evidence="2" type="ORF">VKT23_007797</name>
</gene>
<sequence length="220" mass="24348">MTRGATVASLGEMKAFGQRLPAGGRRHDGLAPYTGMELAAYSTLEECVNIHFDHAEDALILEERARSAIPRLVAKIRDNSADCAKVGRYGANLFRCDGYTAAMHSEKDAGSGLCSQIEWHADRNFHEFGFIFLEYGVYLVTQPNMLWSFDADSIHGTMLPSQETMNNMLSVHSVSRIRGGAVGNVSSGVHNTVRKKDANRAKKHAQIQRTQKLREKTFST</sequence>
<evidence type="ECO:0000313" key="2">
    <source>
        <dbReference type="EMBL" id="KAK7462192.1"/>
    </source>
</evidence>
<keyword evidence="3" id="KW-1185">Reference proteome</keyword>
<proteinExistence type="predicted"/>
<dbReference type="Proteomes" id="UP001498398">
    <property type="component" value="Unassembled WGS sequence"/>
</dbReference>
<dbReference type="EMBL" id="JBANRG010000011">
    <property type="protein sequence ID" value="KAK7462192.1"/>
    <property type="molecule type" value="Genomic_DNA"/>
</dbReference>
<protein>
    <submittedName>
        <fullName evidence="2">Uncharacterized protein</fullName>
    </submittedName>
</protein>
<feature type="region of interest" description="Disordered" evidence="1">
    <location>
        <begin position="194"/>
        <end position="220"/>
    </location>
</feature>
<organism evidence="2 3">
    <name type="scientific">Marasmiellus scandens</name>
    <dbReference type="NCBI Taxonomy" id="2682957"/>
    <lineage>
        <taxon>Eukaryota</taxon>
        <taxon>Fungi</taxon>
        <taxon>Dikarya</taxon>
        <taxon>Basidiomycota</taxon>
        <taxon>Agaricomycotina</taxon>
        <taxon>Agaricomycetes</taxon>
        <taxon>Agaricomycetidae</taxon>
        <taxon>Agaricales</taxon>
        <taxon>Marasmiineae</taxon>
        <taxon>Omphalotaceae</taxon>
        <taxon>Marasmiellus</taxon>
    </lineage>
</organism>